<evidence type="ECO:0000256" key="3">
    <source>
        <dbReference type="ARBA" id="ARBA00023125"/>
    </source>
</evidence>
<dbReference type="SMART" id="SM01143">
    <property type="entry name" value="DSX_dimer"/>
    <property type="match status" value="1"/>
</dbReference>
<evidence type="ECO:0000256" key="5">
    <source>
        <dbReference type="PROSITE-ProRule" id="PRU00070"/>
    </source>
</evidence>
<evidence type="ECO:0000256" key="1">
    <source>
        <dbReference type="ARBA" id="ARBA00022723"/>
    </source>
</evidence>
<dbReference type="Pfam" id="PF08828">
    <property type="entry name" value="DSX_dimer"/>
    <property type="match status" value="1"/>
</dbReference>
<dbReference type="GO" id="GO:0005634">
    <property type="term" value="C:nucleus"/>
    <property type="evidence" value="ECO:0007669"/>
    <property type="project" value="UniProtKB-SubCell"/>
</dbReference>
<dbReference type="RefSeq" id="XP_017879864.1">
    <property type="nucleotide sequence ID" value="XM_018024375.2"/>
</dbReference>
<dbReference type="GeneID" id="108624825"/>
<evidence type="ECO:0000256" key="2">
    <source>
        <dbReference type="ARBA" id="ARBA00022833"/>
    </source>
</evidence>
<dbReference type="Gene3D" id="4.10.1040.10">
    <property type="entry name" value="DM DNA-binding domain"/>
    <property type="match status" value="1"/>
</dbReference>
<dbReference type="GO" id="GO:0007548">
    <property type="term" value="P:sex differentiation"/>
    <property type="evidence" value="ECO:0007669"/>
    <property type="project" value="TreeGrafter"/>
</dbReference>
<dbReference type="Pfam" id="PF00751">
    <property type="entry name" value="DM"/>
    <property type="match status" value="1"/>
</dbReference>
<dbReference type="InterPro" id="IPR026607">
    <property type="entry name" value="DMRT"/>
</dbReference>
<protein>
    <submittedName>
        <fullName evidence="8">Protein doublesex-like isoform X2</fullName>
    </submittedName>
</protein>
<dbReference type="InterPro" id="IPR001275">
    <property type="entry name" value="DM_DNA-bd"/>
</dbReference>
<keyword evidence="2 5" id="KW-0862">Zinc</keyword>
<sequence>MSDTSDVSKDGIENWSVVGSMRSDTNQPKNKVKNCARCRNHGLYIPLKSHKRFCKYRNCVCDQCFVTFARQRVTAVQIALRRAVEQDEVKIKLKGEVDPLPVGLEFPFTKNLSVFPDGTNITSPASQAQNRYSVELLLDYSTRLLTLYQLPWNCLPLMYISLKYAGANLEEVMKRIDEAVEPKIFSWDTSLNKIILFYMKLLPI</sequence>
<dbReference type="GO" id="GO:0000981">
    <property type="term" value="F:DNA-binding transcription factor activity, RNA polymerase II-specific"/>
    <property type="evidence" value="ECO:0007669"/>
    <property type="project" value="TreeGrafter"/>
</dbReference>
<dbReference type="SMART" id="SM00301">
    <property type="entry name" value="DM"/>
    <property type="match status" value="1"/>
</dbReference>
<evidence type="ECO:0000313" key="8">
    <source>
        <dbReference type="RefSeq" id="XP_017879864.1"/>
    </source>
</evidence>
<gene>
    <name evidence="8" type="primary">LOC108624825</name>
</gene>
<accession>A0AAJ7IY34</accession>
<dbReference type="Gene3D" id="1.10.8.10">
    <property type="entry name" value="DNA helicase RuvA subunit, C-terminal domain"/>
    <property type="match status" value="1"/>
</dbReference>
<organism evidence="7 8">
    <name type="scientific">Ceratina calcarata</name>
    <dbReference type="NCBI Taxonomy" id="156304"/>
    <lineage>
        <taxon>Eukaryota</taxon>
        <taxon>Metazoa</taxon>
        <taxon>Ecdysozoa</taxon>
        <taxon>Arthropoda</taxon>
        <taxon>Hexapoda</taxon>
        <taxon>Insecta</taxon>
        <taxon>Pterygota</taxon>
        <taxon>Neoptera</taxon>
        <taxon>Endopterygota</taxon>
        <taxon>Hymenoptera</taxon>
        <taxon>Apocrita</taxon>
        <taxon>Aculeata</taxon>
        <taxon>Apoidea</taxon>
        <taxon>Anthophila</taxon>
        <taxon>Apidae</taxon>
        <taxon>Ceratina</taxon>
        <taxon>Zadontomerus</taxon>
    </lineage>
</organism>
<dbReference type="Proteomes" id="UP000694925">
    <property type="component" value="Unplaced"/>
</dbReference>
<comment type="subcellular location">
    <subcellularLocation>
        <location evidence="5">Nucleus</location>
    </subcellularLocation>
</comment>
<evidence type="ECO:0000259" key="6">
    <source>
        <dbReference type="PROSITE" id="PS50809"/>
    </source>
</evidence>
<feature type="domain" description="DM" evidence="6">
    <location>
        <begin position="35"/>
        <end position="82"/>
    </location>
</feature>
<keyword evidence="1 5" id="KW-0479">Metal-binding</keyword>
<dbReference type="GO" id="GO:0000978">
    <property type="term" value="F:RNA polymerase II cis-regulatory region sequence-specific DNA binding"/>
    <property type="evidence" value="ECO:0007669"/>
    <property type="project" value="TreeGrafter"/>
</dbReference>
<evidence type="ECO:0000313" key="7">
    <source>
        <dbReference type="Proteomes" id="UP000694925"/>
    </source>
</evidence>
<reference evidence="8" key="1">
    <citation type="submission" date="2025-08" db="UniProtKB">
        <authorList>
            <consortium name="RefSeq"/>
        </authorList>
    </citation>
    <scope>IDENTIFICATION</scope>
    <source>
        <tissue evidence="8">Whole body</tissue>
    </source>
</reference>
<dbReference type="InterPro" id="IPR014932">
    <property type="entry name" value="DSX_dimer"/>
</dbReference>
<proteinExistence type="predicted"/>
<dbReference type="AlphaFoldDB" id="A0AAJ7IY34"/>
<dbReference type="GO" id="GO:0046872">
    <property type="term" value="F:metal ion binding"/>
    <property type="evidence" value="ECO:0007669"/>
    <property type="project" value="UniProtKB-KW"/>
</dbReference>
<evidence type="ECO:0000256" key="4">
    <source>
        <dbReference type="ARBA" id="ARBA00023242"/>
    </source>
</evidence>
<keyword evidence="3 5" id="KW-0238">DNA-binding</keyword>
<dbReference type="PROSITE" id="PS40000">
    <property type="entry name" value="DM_1"/>
    <property type="match status" value="1"/>
</dbReference>
<name>A0AAJ7IY34_9HYME</name>
<dbReference type="PROSITE" id="PS50809">
    <property type="entry name" value="DM_2"/>
    <property type="match status" value="1"/>
</dbReference>
<dbReference type="InterPro" id="IPR036407">
    <property type="entry name" value="DM_DNA-bd_sf"/>
</dbReference>
<dbReference type="PANTHER" id="PTHR12322:SF100">
    <property type="entry name" value="PROTEIN DOUBLESEX"/>
    <property type="match status" value="1"/>
</dbReference>
<feature type="DNA-binding region" description="DM" evidence="5">
    <location>
        <begin position="35"/>
        <end position="82"/>
    </location>
</feature>
<dbReference type="PANTHER" id="PTHR12322">
    <property type="entry name" value="DOUBLESEX AND MAB-3 RELATED TRANSCRIPTION FACTOR DMRT"/>
    <property type="match status" value="1"/>
</dbReference>
<dbReference type="CTD" id="40940"/>
<dbReference type="SUPFAM" id="SSF82927">
    <property type="entry name" value="Cysteine-rich DNA binding domain, (DM domain)"/>
    <property type="match status" value="1"/>
</dbReference>
<keyword evidence="4 5" id="KW-0539">Nucleus</keyword>
<keyword evidence="7" id="KW-1185">Reference proteome</keyword>